<dbReference type="InterPro" id="IPR039426">
    <property type="entry name" value="TonB-dep_rcpt-like"/>
</dbReference>
<dbReference type="InterPro" id="IPR036942">
    <property type="entry name" value="Beta-barrel_TonB_sf"/>
</dbReference>
<comment type="subcellular location">
    <subcellularLocation>
        <location evidence="1 9">Cell outer membrane</location>
        <topology evidence="1 9">Multi-pass membrane protein</topology>
    </subcellularLocation>
</comment>
<evidence type="ECO:0000313" key="15">
    <source>
        <dbReference type="EMBL" id="WDI30371.1"/>
    </source>
</evidence>
<evidence type="ECO:0000256" key="9">
    <source>
        <dbReference type="PROSITE-ProRule" id="PRU01360"/>
    </source>
</evidence>
<dbReference type="AlphaFoldDB" id="A0AAF0CDW7"/>
<feature type="short sequence motif" description="TonB box" evidence="10">
    <location>
        <begin position="40"/>
        <end position="46"/>
    </location>
</feature>
<evidence type="ECO:0000259" key="14">
    <source>
        <dbReference type="Pfam" id="PF07715"/>
    </source>
</evidence>
<evidence type="ECO:0000256" key="11">
    <source>
        <dbReference type="RuleBase" id="RU003357"/>
    </source>
</evidence>
<name>A0AAF0CDW7_9PROT</name>
<dbReference type="InterPro" id="IPR010916">
    <property type="entry name" value="TonB_box_CS"/>
</dbReference>
<dbReference type="Proteomes" id="UP001214043">
    <property type="component" value="Chromosome"/>
</dbReference>
<feature type="signal peptide" evidence="12">
    <location>
        <begin position="1"/>
        <end position="30"/>
    </location>
</feature>
<evidence type="ECO:0000256" key="5">
    <source>
        <dbReference type="ARBA" id="ARBA00022729"/>
    </source>
</evidence>
<keyword evidence="4 9" id="KW-0812">Transmembrane</keyword>
<organism evidence="15 16">
    <name type="scientific">Hyphococcus flavus</name>
    <dbReference type="NCBI Taxonomy" id="1866326"/>
    <lineage>
        <taxon>Bacteria</taxon>
        <taxon>Pseudomonadati</taxon>
        <taxon>Pseudomonadota</taxon>
        <taxon>Alphaproteobacteria</taxon>
        <taxon>Parvularculales</taxon>
        <taxon>Parvularculaceae</taxon>
        <taxon>Hyphococcus</taxon>
    </lineage>
</organism>
<dbReference type="Gene3D" id="2.170.130.10">
    <property type="entry name" value="TonB-dependent receptor, plug domain"/>
    <property type="match status" value="1"/>
</dbReference>
<evidence type="ECO:0000256" key="6">
    <source>
        <dbReference type="ARBA" id="ARBA00023077"/>
    </source>
</evidence>
<keyword evidence="8 9" id="KW-0998">Cell outer membrane</keyword>
<reference evidence="15" key="1">
    <citation type="submission" date="2023-02" db="EMBL/GenBank/DDBJ databases">
        <title>Genome sequence of Hyphococcus flavus.</title>
        <authorList>
            <person name="Rong J.-C."/>
            <person name="Zhao Q."/>
            <person name="Yi M."/>
            <person name="Wu J.-Y."/>
        </authorList>
    </citation>
    <scope>NUCLEOTIDE SEQUENCE</scope>
    <source>
        <strain evidence="15">MCCC 1K03223</strain>
    </source>
</reference>
<evidence type="ECO:0000259" key="13">
    <source>
        <dbReference type="Pfam" id="PF00593"/>
    </source>
</evidence>
<keyword evidence="3 9" id="KW-1134">Transmembrane beta strand</keyword>
<keyword evidence="16" id="KW-1185">Reference proteome</keyword>
<sequence>MSQKLVRSSLAALLTTASASAMILASPVYAQDETADDEDTIVVTGTRIERPALEAPSPITSIGAENIQRSGELSIVDILNEVPALVGSTDNDDAIAGGIGSTGLTLLNLRNLGTNRTLTLVNGRRHVGGSGATTSVDTNTIPIDLIERVDVLTGGASSIYGADAVTGAVNFILKDDFEGLSVRAQGGLTPDHGDAATYLASVTAGKNFMDDRGNVVVSFEYSKEEGLNNSDRDFASDGLFSLLDNPDFALEGSADRRRQVFFQDATIRFASPEGGVAIDFFDGFDLLFDFEGDGDPYDQGEVITFRNSIGGSSTRISDFQESLTGDIERFVGNVNTRYEFNPNVTGFLELKFAQVSSFNSGNPAFSDLIPINVAENPFVPDVIADAANSAGADFVFISHDTFELGRRTEDIRRRTYRVAAGVETTPFPDTFKNLNLDLSFVYGRTDERFIAENNLVLDRFYAAMDAVIDPGTGQPTCRSNLDPDALPPQIPFPGGFGFLGFFDAFNTTVTPDNYGTTSFFTPGPNSGCQPLNLFGLGNASQAAIDFVNDDSLREATIEQTVITGVFSGDTGGVFELPAGPVGFAIGGEYRDEQSEDIPPIINTEGLTFGNRLFPTVGGYDVIEGFAEIRVPVLKDLPLANLLSVDAAVRVSDYSTIGSTLAWQTGAIWAPIEDIRFRGTYAVAVRAPNIAELFNPQNQSFFLPDDPCDIDNIPQAADPGLRAMNCATILTPLGVDPMTFQGDDILNATFEGVQGGNPDLSEETAKTFTVGFVLQPRWFENLTLTADYFNIEITDGIIPPASQDIVDQCVDLPSINNPFCDLISRRSDGGLNGLEVIPVNVAFFETSGIDYEVNYFFDPADIGMSNLGQFNLRYVGSYLERLDVVSLPGQTPDEERDETATLLGDDAPVHIGALDLTWFYNKFSANYRWRYRSAAFRDEIDEIDAAASGVDNPPFVPFTEIETSAVSTHDIQLRYEVRDNAEIYVGVNNMFDQEPDIGSVQTPVSAVGRFVYAGFAFEL</sequence>
<accession>A0AAF0CDW7</accession>
<keyword evidence="2 9" id="KW-0813">Transport</keyword>
<comment type="similarity">
    <text evidence="9 11">Belongs to the TonB-dependent receptor family.</text>
</comment>
<evidence type="ECO:0000256" key="1">
    <source>
        <dbReference type="ARBA" id="ARBA00004571"/>
    </source>
</evidence>
<evidence type="ECO:0000256" key="7">
    <source>
        <dbReference type="ARBA" id="ARBA00023136"/>
    </source>
</evidence>
<evidence type="ECO:0000256" key="4">
    <source>
        <dbReference type="ARBA" id="ARBA00022692"/>
    </source>
</evidence>
<evidence type="ECO:0000256" key="12">
    <source>
        <dbReference type="SAM" id="SignalP"/>
    </source>
</evidence>
<feature type="domain" description="TonB-dependent receptor plug" evidence="14">
    <location>
        <begin position="53"/>
        <end position="168"/>
    </location>
</feature>
<evidence type="ECO:0000256" key="2">
    <source>
        <dbReference type="ARBA" id="ARBA00022448"/>
    </source>
</evidence>
<dbReference type="PROSITE" id="PS52016">
    <property type="entry name" value="TONB_DEPENDENT_REC_3"/>
    <property type="match status" value="1"/>
</dbReference>
<dbReference type="PROSITE" id="PS00430">
    <property type="entry name" value="TONB_DEPENDENT_REC_1"/>
    <property type="match status" value="1"/>
</dbReference>
<evidence type="ECO:0000256" key="3">
    <source>
        <dbReference type="ARBA" id="ARBA00022452"/>
    </source>
</evidence>
<dbReference type="InterPro" id="IPR000531">
    <property type="entry name" value="Beta-barrel_TonB"/>
</dbReference>
<feature type="chain" id="PRO_5042174936" evidence="12">
    <location>
        <begin position="31"/>
        <end position="1018"/>
    </location>
</feature>
<evidence type="ECO:0000256" key="10">
    <source>
        <dbReference type="PROSITE-ProRule" id="PRU10143"/>
    </source>
</evidence>
<dbReference type="Pfam" id="PF07715">
    <property type="entry name" value="Plug"/>
    <property type="match status" value="1"/>
</dbReference>
<keyword evidence="7 9" id="KW-0472">Membrane</keyword>
<dbReference type="RefSeq" id="WP_274492172.1">
    <property type="nucleotide sequence ID" value="NZ_CP118166.1"/>
</dbReference>
<dbReference type="Pfam" id="PF00593">
    <property type="entry name" value="TonB_dep_Rec_b-barrel"/>
    <property type="match status" value="1"/>
</dbReference>
<dbReference type="PANTHER" id="PTHR47234">
    <property type="match status" value="1"/>
</dbReference>
<dbReference type="KEGG" id="hfl:PUV54_10410"/>
<evidence type="ECO:0000256" key="8">
    <source>
        <dbReference type="ARBA" id="ARBA00023237"/>
    </source>
</evidence>
<dbReference type="InterPro" id="IPR037066">
    <property type="entry name" value="Plug_dom_sf"/>
</dbReference>
<protein>
    <submittedName>
        <fullName evidence="15">TonB-dependent receptor</fullName>
    </submittedName>
</protein>
<proteinExistence type="inferred from homology"/>
<dbReference type="Gene3D" id="2.40.170.20">
    <property type="entry name" value="TonB-dependent receptor, beta-barrel domain"/>
    <property type="match status" value="1"/>
</dbReference>
<dbReference type="SUPFAM" id="SSF56935">
    <property type="entry name" value="Porins"/>
    <property type="match status" value="1"/>
</dbReference>
<dbReference type="PANTHER" id="PTHR47234:SF2">
    <property type="entry name" value="TONB-DEPENDENT RECEPTOR"/>
    <property type="match status" value="1"/>
</dbReference>
<dbReference type="EMBL" id="CP118166">
    <property type="protein sequence ID" value="WDI30371.1"/>
    <property type="molecule type" value="Genomic_DNA"/>
</dbReference>
<keyword evidence="5 12" id="KW-0732">Signal</keyword>
<feature type="domain" description="TonB-dependent receptor-like beta-barrel" evidence="13">
    <location>
        <begin position="523"/>
        <end position="988"/>
    </location>
</feature>
<gene>
    <name evidence="15" type="ORF">PUV54_10410</name>
</gene>
<keyword evidence="15" id="KW-0675">Receptor</keyword>
<dbReference type="InterPro" id="IPR012910">
    <property type="entry name" value="Plug_dom"/>
</dbReference>
<evidence type="ECO:0000313" key="16">
    <source>
        <dbReference type="Proteomes" id="UP001214043"/>
    </source>
</evidence>
<dbReference type="GO" id="GO:0009279">
    <property type="term" value="C:cell outer membrane"/>
    <property type="evidence" value="ECO:0007669"/>
    <property type="project" value="UniProtKB-SubCell"/>
</dbReference>
<keyword evidence="6 10" id="KW-0798">TonB box</keyword>